<dbReference type="Gene3D" id="2.30.30.140">
    <property type="match status" value="1"/>
</dbReference>
<keyword evidence="7" id="KW-0539">Nucleus</keyword>
<dbReference type="Pfam" id="PF05033">
    <property type="entry name" value="Pre-SET"/>
    <property type="match status" value="1"/>
</dbReference>
<dbReference type="PANTHER" id="PTHR46024">
    <property type="entry name" value="HISTONE-LYSINE N-METHYLTRANSFERASE EGGLESS"/>
    <property type="match status" value="1"/>
</dbReference>
<comment type="caution">
    <text evidence="13">The sequence shown here is derived from an EMBL/GenBank/DDBJ whole genome shotgun (WGS) entry which is preliminary data.</text>
</comment>
<evidence type="ECO:0000259" key="10">
    <source>
        <dbReference type="PROSITE" id="PS50867"/>
    </source>
</evidence>
<proteinExistence type="predicted"/>
<dbReference type="GO" id="GO:0032259">
    <property type="term" value="P:methylation"/>
    <property type="evidence" value="ECO:0007669"/>
    <property type="project" value="UniProtKB-KW"/>
</dbReference>
<dbReference type="PROSITE" id="PS50868">
    <property type="entry name" value="POST_SET"/>
    <property type="match status" value="1"/>
</dbReference>
<dbReference type="InterPro" id="IPR007728">
    <property type="entry name" value="Pre-SET_dom"/>
</dbReference>
<dbReference type="PROSITE" id="PS50867">
    <property type="entry name" value="PRE_SET"/>
    <property type="match status" value="1"/>
</dbReference>
<protein>
    <submittedName>
        <fullName evidence="13">Uncharacterized protein</fullName>
    </submittedName>
</protein>
<evidence type="ECO:0000256" key="3">
    <source>
        <dbReference type="ARBA" id="ARBA00022454"/>
    </source>
</evidence>
<keyword evidence="6" id="KW-0949">S-adenosyl-L-methionine</keyword>
<dbReference type="AlphaFoldDB" id="A0A817UBQ0"/>
<evidence type="ECO:0000259" key="9">
    <source>
        <dbReference type="PROSITE" id="PS50280"/>
    </source>
</evidence>
<feature type="domain" description="Pre-SET" evidence="10">
    <location>
        <begin position="714"/>
        <end position="800"/>
    </location>
</feature>
<dbReference type="Proteomes" id="UP000663869">
    <property type="component" value="Unassembled WGS sequence"/>
</dbReference>
<comment type="subcellular location">
    <subcellularLocation>
        <location evidence="2">Chromosome</location>
    </subcellularLocation>
    <subcellularLocation>
        <location evidence="1">Nucleus</location>
    </subcellularLocation>
</comment>
<evidence type="ECO:0000259" key="11">
    <source>
        <dbReference type="PROSITE" id="PS50868"/>
    </source>
</evidence>
<evidence type="ECO:0000313" key="15">
    <source>
        <dbReference type="EMBL" id="CAF4165616.1"/>
    </source>
</evidence>
<sequence length="1032" mass="119027">MPNEGQRFSSLRMDIESVLKPFDDEQQYLRKLRNSSAIEPILLRLLDLLNDDDYRLLFSSINRQKLDSKWLETFSKLCMKRYLEVDDIFFADHNLTNKIKSESSSKSIFDSFINYLKENFQNGFSVHYFHAIIYELEQLNQFKIDEISKQLKKNNEIIQKLFLLFENSPNIVDDSIIHISSTPAQPIYINYKPVHMVYIRTEVIIKNDHNLQLPTKGIVNKFVADLIHTNVINILEEKTNKTYDIPTKYLYFAQSCEKNIILPLKLRVLIIDGQTKRHRFGLIGEEPGKNNQYRCLIFFTDDTANISASYHSSSDIHICLDQKFEYENDFLNSYFKSYPERMMLRAKEGTIVKIRNPLFITRNVFLQAMVIQIDCSMMLIELSNTRQRFWIYRGSTLIEQMNNYYTTQNSNDNGGFRKQSARQHLSARRSNAPEIICLNDQMRTKCGRTAEQLIDEIRSVKRARVESQHDVKQTSSIETESRTLRSHQHNNTPLPLPTTTTTTTTTTTIARTTSSLSNLVITSVPSRANHTNTKLVMNPLFLELAENFLLQYSKDFIPHYCSNKCVMYAEKYFGQLPRTMNPFLKPIACQWTILETVRIRKANDIRVKNSRPIIIYCAPCGRKLFNEIQVDRYLYVTKSQLSIELFVFDSLVNIKQTFSCDGRVISSDISDGQENVPIMAVNEVDNDNPSALTYRVERTPVEGVNLITNEPTMTCCSCTDGCRDRTRCACWLRTLKYAELVGDERVKSMKAKNKSQAEILYQIGYGFRRLHKNVPGGIYECNNKCPCNKETCSNRVVQNGIIAQLQLFKTIGRGWGVRTLHDLPLGTFISVYSGEIFTSEQADERGKLIGDEYQADLDFFENINNDSDEEDDDNEKSDANFSSDSDEDEENKLPSSNAESTNKRLESLRSRDANNKKERKKTSNSTAETKEKNSILNRTLLPDYDGVVYTLDAKLVGNIGRYFNHSCSPNIAVQNVFVDTHDIHFPWIGFFTTKTIRAGTELCWDYNYTVGEIAGRRMDCNCGSSECRRRVL</sequence>
<accession>A0A817UBQ0</accession>
<dbReference type="PANTHER" id="PTHR46024:SF1">
    <property type="entry name" value="HISTONE-LYSINE N-METHYLTRANSFERASE EGGLESS"/>
    <property type="match status" value="1"/>
</dbReference>
<dbReference type="SUPFAM" id="SSF82199">
    <property type="entry name" value="SET domain"/>
    <property type="match status" value="1"/>
</dbReference>
<evidence type="ECO:0000256" key="5">
    <source>
        <dbReference type="ARBA" id="ARBA00022679"/>
    </source>
</evidence>
<feature type="compositionally biased region" description="Basic and acidic residues" evidence="8">
    <location>
        <begin position="901"/>
        <end position="916"/>
    </location>
</feature>
<keyword evidence="5" id="KW-0808">Transferase</keyword>
<evidence type="ECO:0000256" key="8">
    <source>
        <dbReference type="SAM" id="MobiDB-lite"/>
    </source>
</evidence>
<dbReference type="GO" id="GO:0005634">
    <property type="term" value="C:nucleus"/>
    <property type="evidence" value="ECO:0007669"/>
    <property type="project" value="UniProtKB-SubCell"/>
</dbReference>
<name>A0A817UBQ0_9BILA</name>
<feature type="compositionally biased region" description="Acidic residues" evidence="8">
    <location>
        <begin position="866"/>
        <end position="875"/>
    </location>
</feature>
<dbReference type="Proteomes" id="UP000663862">
    <property type="component" value="Unassembled WGS sequence"/>
</dbReference>
<dbReference type="EMBL" id="CAJNYD010000585">
    <property type="protein sequence ID" value="CAF3276891.1"/>
    <property type="molecule type" value="Genomic_DNA"/>
</dbReference>
<evidence type="ECO:0000313" key="14">
    <source>
        <dbReference type="EMBL" id="CAF3436612.1"/>
    </source>
</evidence>
<feature type="region of interest" description="Disordered" evidence="8">
    <location>
        <begin position="863"/>
        <end position="932"/>
    </location>
</feature>
<evidence type="ECO:0000313" key="12">
    <source>
        <dbReference type="EMBL" id="CAF3276891.1"/>
    </source>
</evidence>
<dbReference type="InterPro" id="IPR051516">
    <property type="entry name" value="SETDB_methyltransferase"/>
</dbReference>
<dbReference type="GO" id="GO:0005694">
    <property type="term" value="C:chromosome"/>
    <property type="evidence" value="ECO:0007669"/>
    <property type="project" value="UniProtKB-SubCell"/>
</dbReference>
<dbReference type="GO" id="GO:0046974">
    <property type="term" value="F:histone H3K9 methyltransferase activity"/>
    <property type="evidence" value="ECO:0007669"/>
    <property type="project" value="TreeGrafter"/>
</dbReference>
<feature type="domain" description="Post-SET" evidence="11">
    <location>
        <begin position="1016"/>
        <end position="1032"/>
    </location>
</feature>
<dbReference type="SMART" id="SM00317">
    <property type="entry name" value="SET"/>
    <property type="match status" value="1"/>
</dbReference>
<dbReference type="GO" id="GO:0010629">
    <property type="term" value="P:negative regulation of gene expression"/>
    <property type="evidence" value="ECO:0007669"/>
    <property type="project" value="TreeGrafter"/>
</dbReference>
<feature type="domain" description="SET" evidence="9">
    <location>
        <begin position="803"/>
        <end position="1007"/>
    </location>
</feature>
<evidence type="ECO:0000313" key="13">
    <source>
        <dbReference type="EMBL" id="CAF3328491.1"/>
    </source>
</evidence>
<gene>
    <name evidence="14" type="ORF">FME351_LOCUS12270</name>
    <name evidence="15" type="ORF">HFQ381_LOCUS5259</name>
    <name evidence="12" type="ORF">LUA448_LOCUS6290</name>
    <name evidence="13" type="ORF">TIS948_LOCUS21003</name>
    <name evidence="16" type="ORF">TSG867_LOCUS1961</name>
</gene>
<dbReference type="EMBL" id="CAJNYU010001441">
    <property type="protein sequence ID" value="CAF3436612.1"/>
    <property type="molecule type" value="Genomic_DNA"/>
</dbReference>
<dbReference type="EMBL" id="CAJOBO010000218">
    <property type="protein sequence ID" value="CAF4165616.1"/>
    <property type="molecule type" value="Genomic_DNA"/>
</dbReference>
<dbReference type="PROSITE" id="PS50280">
    <property type="entry name" value="SET"/>
    <property type="match status" value="1"/>
</dbReference>
<keyword evidence="4" id="KW-0489">Methyltransferase</keyword>
<dbReference type="GO" id="GO:0070828">
    <property type="term" value="P:heterochromatin organization"/>
    <property type="evidence" value="ECO:0007669"/>
    <property type="project" value="TreeGrafter"/>
</dbReference>
<dbReference type="InterPro" id="IPR046341">
    <property type="entry name" value="SET_dom_sf"/>
</dbReference>
<evidence type="ECO:0000313" key="16">
    <source>
        <dbReference type="EMBL" id="CAF4232413.1"/>
    </source>
</evidence>
<evidence type="ECO:0000256" key="4">
    <source>
        <dbReference type="ARBA" id="ARBA00022603"/>
    </source>
</evidence>
<dbReference type="Proteomes" id="UP000663833">
    <property type="component" value="Unassembled WGS sequence"/>
</dbReference>
<dbReference type="Gene3D" id="2.170.270.10">
    <property type="entry name" value="SET domain"/>
    <property type="match status" value="1"/>
</dbReference>
<keyword evidence="3" id="KW-0158">Chromosome</keyword>
<dbReference type="SMART" id="SM00468">
    <property type="entry name" value="PreSET"/>
    <property type="match status" value="1"/>
</dbReference>
<evidence type="ECO:0000256" key="2">
    <source>
        <dbReference type="ARBA" id="ARBA00004286"/>
    </source>
</evidence>
<dbReference type="Pfam" id="PF00856">
    <property type="entry name" value="SET"/>
    <property type="match status" value="1"/>
</dbReference>
<dbReference type="GO" id="GO:0008270">
    <property type="term" value="F:zinc ion binding"/>
    <property type="evidence" value="ECO:0007669"/>
    <property type="project" value="InterPro"/>
</dbReference>
<reference evidence="13" key="1">
    <citation type="submission" date="2021-02" db="EMBL/GenBank/DDBJ databases">
        <authorList>
            <person name="Nowell W R."/>
        </authorList>
    </citation>
    <scope>NUCLEOTIDE SEQUENCE</scope>
</reference>
<evidence type="ECO:0000256" key="7">
    <source>
        <dbReference type="ARBA" id="ARBA00023242"/>
    </source>
</evidence>
<dbReference type="OrthoDB" id="5792673at2759"/>
<dbReference type="EMBL" id="CAJOBQ010000048">
    <property type="protein sequence ID" value="CAF4232413.1"/>
    <property type="molecule type" value="Genomic_DNA"/>
</dbReference>
<evidence type="ECO:0000256" key="1">
    <source>
        <dbReference type="ARBA" id="ARBA00004123"/>
    </source>
</evidence>
<dbReference type="InterPro" id="IPR003616">
    <property type="entry name" value="Post-SET_dom"/>
</dbReference>
<organism evidence="13 17">
    <name type="scientific">Rotaria socialis</name>
    <dbReference type="NCBI Taxonomy" id="392032"/>
    <lineage>
        <taxon>Eukaryota</taxon>
        <taxon>Metazoa</taxon>
        <taxon>Spiralia</taxon>
        <taxon>Gnathifera</taxon>
        <taxon>Rotifera</taxon>
        <taxon>Eurotatoria</taxon>
        <taxon>Bdelloidea</taxon>
        <taxon>Philodinida</taxon>
        <taxon>Philodinidae</taxon>
        <taxon>Rotaria</taxon>
    </lineage>
</organism>
<dbReference type="Proteomes" id="UP000663825">
    <property type="component" value="Unassembled WGS sequence"/>
</dbReference>
<dbReference type="EMBL" id="CAJNXB010003638">
    <property type="protein sequence ID" value="CAF3328491.1"/>
    <property type="molecule type" value="Genomic_DNA"/>
</dbReference>
<dbReference type="Proteomes" id="UP000663851">
    <property type="component" value="Unassembled WGS sequence"/>
</dbReference>
<evidence type="ECO:0000256" key="6">
    <source>
        <dbReference type="ARBA" id="ARBA00022691"/>
    </source>
</evidence>
<feature type="region of interest" description="Disordered" evidence="8">
    <location>
        <begin position="465"/>
        <end position="503"/>
    </location>
</feature>
<dbReference type="InterPro" id="IPR001214">
    <property type="entry name" value="SET_dom"/>
</dbReference>
<evidence type="ECO:0000313" key="17">
    <source>
        <dbReference type="Proteomes" id="UP000663825"/>
    </source>
</evidence>